<name>A0AAW2UTC9_9LAMI</name>
<accession>A0AAW2UTC9</accession>
<reference evidence="1" key="1">
    <citation type="submission" date="2020-06" db="EMBL/GenBank/DDBJ databases">
        <authorList>
            <person name="Li T."/>
            <person name="Hu X."/>
            <person name="Zhang T."/>
            <person name="Song X."/>
            <person name="Zhang H."/>
            <person name="Dai N."/>
            <person name="Sheng W."/>
            <person name="Hou X."/>
            <person name="Wei L."/>
        </authorList>
    </citation>
    <scope>NUCLEOTIDE SEQUENCE</scope>
    <source>
        <strain evidence="1">KEN1</strain>
        <tissue evidence="1">Leaf</tissue>
    </source>
</reference>
<comment type="caution">
    <text evidence="1">The sequence shown here is derived from an EMBL/GenBank/DDBJ whole genome shotgun (WGS) entry which is preliminary data.</text>
</comment>
<sequence length="88" mass="10127">MSAMQVKNSLKHDEQTYLAALIEIKSDVVQDVPYEVVELLEEFKDVFPLERLRIYPHSGPLIMQLGWSLGHGHPNKPLIACLLRSWRS</sequence>
<gene>
    <name evidence="1" type="ORF">Slati_3046200</name>
</gene>
<proteinExistence type="predicted"/>
<reference evidence="1" key="2">
    <citation type="journal article" date="2024" name="Plant">
        <title>Genomic evolution and insights into agronomic trait innovations of Sesamum species.</title>
        <authorList>
            <person name="Miao H."/>
            <person name="Wang L."/>
            <person name="Qu L."/>
            <person name="Liu H."/>
            <person name="Sun Y."/>
            <person name="Le M."/>
            <person name="Wang Q."/>
            <person name="Wei S."/>
            <person name="Zheng Y."/>
            <person name="Lin W."/>
            <person name="Duan Y."/>
            <person name="Cao H."/>
            <person name="Xiong S."/>
            <person name="Wang X."/>
            <person name="Wei L."/>
            <person name="Li C."/>
            <person name="Ma Q."/>
            <person name="Ju M."/>
            <person name="Zhao R."/>
            <person name="Li G."/>
            <person name="Mu C."/>
            <person name="Tian Q."/>
            <person name="Mei H."/>
            <person name="Zhang T."/>
            <person name="Gao T."/>
            <person name="Zhang H."/>
        </authorList>
    </citation>
    <scope>NUCLEOTIDE SEQUENCE</scope>
    <source>
        <strain evidence="1">KEN1</strain>
    </source>
</reference>
<evidence type="ECO:0000313" key="1">
    <source>
        <dbReference type="EMBL" id="KAL0420233.1"/>
    </source>
</evidence>
<dbReference type="AlphaFoldDB" id="A0AAW2UTC9"/>
<organism evidence="1">
    <name type="scientific">Sesamum latifolium</name>
    <dbReference type="NCBI Taxonomy" id="2727402"/>
    <lineage>
        <taxon>Eukaryota</taxon>
        <taxon>Viridiplantae</taxon>
        <taxon>Streptophyta</taxon>
        <taxon>Embryophyta</taxon>
        <taxon>Tracheophyta</taxon>
        <taxon>Spermatophyta</taxon>
        <taxon>Magnoliopsida</taxon>
        <taxon>eudicotyledons</taxon>
        <taxon>Gunneridae</taxon>
        <taxon>Pentapetalae</taxon>
        <taxon>asterids</taxon>
        <taxon>lamiids</taxon>
        <taxon>Lamiales</taxon>
        <taxon>Pedaliaceae</taxon>
        <taxon>Sesamum</taxon>
    </lineage>
</organism>
<dbReference type="EMBL" id="JACGWN010000011">
    <property type="protein sequence ID" value="KAL0420233.1"/>
    <property type="molecule type" value="Genomic_DNA"/>
</dbReference>
<protein>
    <submittedName>
        <fullName evidence="1">Uncharacterized protein</fullName>
    </submittedName>
</protein>